<dbReference type="EMBL" id="SAUW01000011">
    <property type="protein sequence ID" value="RWR11091.1"/>
    <property type="molecule type" value="Genomic_DNA"/>
</dbReference>
<evidence type="ECO:0000256" key="1">
    <source>
        <dbReference type="SAM" id="MobiDB-lite"/>
    </source>
</evidence>
<reference evidence="2 3" key="1">
    <citation type="submission" date="2019-01" db="EMBL/GenBank/DDBJ databases">
        <title>Sinorhodobacter populi sp. nov. isolated from the symptomatic bark tissue of Populus euramericana canker.</title>
        <authorList>
            <person name="Xu G."/>
        </authorList>
    </citation>
    <scope>NUCLEOTIDE SEQUENCE [LARGE SCALE GENOMIC DNA]</scope>
    <source>
        <strain evidence="2 3">2D-5</strain>
    </source>
</reference>
<evidence type="ECO:0000313" key="2">
    <source>
        <dbReference type="EMBL" id="RWR11091.1"/>
    </source>
</evidence>
<dbReference type="RefSeq" id="WP_128269955.1">
    <property type="nucleotide sequence ID" value="NZ_SAUW01000011.1"/>
</dbReference>
<organism evidence="2 3">
    <name type="scientific">Paenirhodobacter populi</name>
    <dbReference type="NCBI Taxonomy" id="2306993"/>
    <lineage>
        <taxon>Bacteria</taxon>
        <taxon>Pseudomonadati</taxon>
        <taxon>Pseudomonadota</taxon>
        <taxon>Alphaproteobacteria</taxon>
        <taxon>Rhodobacterales</taxon>
        <taxon>Rhodobacter group</taxon>
        <taxon>Paenirhodobacter</taxon>
    </lineage>
</organism>
<sequence>MTRRALAARDEKQKIWDEAAVAEAMKEIRAMNAARQLAVQIMDKNWNQEDLDKKDASLFAGFRIRSSRPQTRHSDDGYGRSIESIAPEGADPTPAPRNGNNWKIKG</sequence>
<dbReference type="AlphaFoldDB" id="A0A443ITR9"/>
<keyword evidence="3" id="KW-1185">Reference proteome</keyword>
<accession>A0A443ITR9</accession>
<name>A0A443ITR9_9RHOB</name>
<feature type="region of interest" description="Disordered" evidence="1">
    <location>
        <begin position="65"/>
        <end position="106"/>
    </location>
</feature>
<comment type="caution">
    <text evidence="2">The sequence shown here is derived from an EMBL/GenBank/DDBJ whole genome shotgun (WGS) entry which is preliminary data.</text>
</comment>
<gene>
    <name evidence="2" type="ORF">D2T33_12245</name>
</gene>
<reference evidence="2 3" key="2">
    <citation type="submission" date="2019-01" db="EMBL/GenBank/DDBJ databases">
        <authorList>
            <person name="Li Y."/>
        </authorList>
    </citation>
    <scope>NUCLEOTIDE SEQUENCE [LARGE SCALE GENOMIC DNA]</scope>
    <source>
        <strain evidence="2 3">2D-5</strain>
    </source>
</reference>
<proteinExistence type="predicted"/>
<dbReference type="Proteomes" id="UP000285710">
    <property type="component" value="Unassembled WGS sequence"/>
</dbReference>
<protein>
    <submittedName>
        <fullName evidence="2">Uncharacterized protein</fullName>
    </submittedName>
</protein>
<evidence type="ECO:0000313" key="3">
    <source>
        <dbReference type="Proteomes" id="UP000285710"/>
    </source>
</evidence>